<dbReference type="EMBL" id="JAWHQM010000017">
    <property type="protein sequence ID" value="KAK5630879.1"/>
    <property type="molecule type" value="Genomic_DNA"/>
</dbReference>
<protein>
    <submittedName>
        <fullName evidence="2">Uncharacterized protein</fullName>
    </submittedName>
</protein>
<name>A0AAN7UP36_9PEZI</name>
<evidence type="ECO:0000256" key="1">
    <source>
        <dbReference type="SAM" id="MobiDB-lite"/>
    </source>
</evidence>
<feature type="region of interest" description="Disordered" evidence="1">
    <location>
        <begin position="1"/>
        <end position="27"/>
    </location>
</feature>
<feature type="compositionally biased region" description="Basic and acidic residues" evidence="1">
    <location>
        <begin position="16"/>
        <end position="27"/>
    </location>
</feature>
<evidence type="ECO:0000313" key="3">
    <source>
        <dbReference type="Proteomes" id="UP001305414"/>
    </source>
</evidence>
<dbReference type="Proteomes" id="UP001305414">
    <property type="component" value="Unassembled WGS sequence"/>
</dbReference>
<proteinExistence type="predicted"/>
<keyword evidence="3" id="KW-1185">Reference proteome</keyword>
<gene>
    <name evidence="2" type="ORF">RRF57_006594</name>
</gene>
<reference evidence="2 3" key="1">
    <citation type="submission" date="2023-10" db="EMBL/GenBank/DDBJ databases">
        <title>Draft genome sequence of Xylaria bambusicola isolate GMP-LS, the root and basal stem rot pathogen of sugarcane in Indonesia.</title>
        <authorList>
            <person name="Selvaraj P."/>
            <person name="Muralishankar V."/>
            <person name="Muruganantham S."/>
            <person name="Sp S."/>
            <person name="Haryani S."/>
            <person name="Lau K.J.X."/>
            <person name="Naqvi N.I."/>
        </authorList>
    </citation>
    <scope>NUCLEOTIDE SEQUENCE [LARGE SCALE GENOMIC DNA]</scope>
    <source>
        <strain evidence="2">GMP-LS</strain>
    </source>
</reference>
<sequence>MPVTVSSQSSVVFEPAADRSEDDFGHAVDEQCYSELSNPPDRLRKKPGDDVRTRYCQRYTEVLIHISDIGSRTLS</sequence>
<evidence type="ECO:0000313" key="2">
    <source>
        <dbReference type="EMBL" id="KAK5630879.1"/>
    </source>
</evidence>
<organism evidence="2 3">
    <name type="scientific">Xylaria bambusicola</name>
    <dbReference type="NCBI Taxonomy" id="326684"/>
    <lineage>
        <taxon>Eukaryota</taxon>
        <taxon>Fungi</taxon>
        <taxon>Dikarya</taxon>
        <taxon>Ascomycota</taxon>
        <taxon>Pezizomycotina</taxon>
        <taxon>Sordariomycetes</taxon>
        <taxon>Xylariomycetidae</taxon>
        <taxon>Xylariales</taxon>
        <taxon>Xylariaceae</taxon>
        <taxon>Xylaria</taxon>
    </lineage>
</organism>
<comment type="caution">
    <text evidence="2">The sequence shown here is derived from an EMBL/GenBank/DDBJ whole genome shotgun (WGS) entry which is preliminary data.</text>
</comment>
<dbReference type="AlphaFoldDB" id="A0AAN7UP36"/>
<feature type="compositionally biased region" description="Polar residues" evidence="1">
    <location>
        <begin position="1"/>
        <end position="11"/>
    </location>
</feature>
<accession>A0AAN7UP36</accession>